<gene>
    <name evidence="1" type="ordered locus">FRAAL3569</name>
</gene>
<accession>Q0RJU8</accession>
<dbReference type="Proteomes" id="UP000000657">
    <property type="component" value="Chromosome"/>
</dbReference>
<protein>
    <submittedName>
        <fullName evidence="1">Uncharacterized protein</fullName>
    </submittedName>
</protein>
<evidence type="ECO:0000313" key="2">
    <source>
        <dbReference type="Proteomes" id="UP000000657"/>
    </source>
</evidence>
<dbReference type="EMBL" id="CT573213">
    <property type="protein sequence ID" value="CAJ62212.1"/>
    <property type="molecule type" value="Genomic_DNA"/>
</dbReference>
<sequence length="24" mass="2243">MALGAITVVCAAGPRDTGSGPGQL</sequence>
<evidence type="ECO:0000313" key="1">
    <source>
        <dbReference type="EMBL" id="CAJ62212.1"/>
    </source>
</evidence>
<dbReference type="STRING" id="326424.FRAAL3569"/>
<name>Q0RJU8_FRAAA</name>
<organism evidence="1 2">
    <name type="scientific">Frankia alni (strain DSM 45986 / CECT 9034 / ACN14a)</name>
    <dbReference type="NCBI Taxonomy" id="326424"/>
    <lineage>
        <taxon>Bacteria</taxon>
        <taxon>Bacillati</taxon>
        <taxon>Actinomycetota</taxon>
        <taxon>Actinomycetes</taxon>
        <taxon>Frankiales</taxon>
        <taxon>Frankiaceae</taxon>
        <taxon>Frankia</taxon>
    </lineage>
</organism>
<reference evidence="1 2" key="1">
    <citation type="journal article" date="2007" name="Genome Res.">
        <title>Genome characteristics of facultatively symbiotic Frankia sp. strains reflect host range and host plant biogeography.</title>
        <authorList>
            <person name="Normand P."/>
            <person name="Lapierre P."/>
            <person name="Tisa L.S."/>
            <person name="Gogarten J.P."/>
            <person name="Alloisio N."/>
            <person name="Bagnarol E."/>
            <person name="Bassi C.A."/>
            <person name="Berry A.M."/>
            <person name="Bickhart D.M."/>
            <person name="Choisne N."/>
            <person name="Couloux A."/>
            <person name="Cournoyer B."/>
            <person name="Cruveiller S."/>
            <person name="Daubin V."/>
            <person name="Demange N."/>
            <person name="Francino M.P."/>
            <person name="Goltsman E."/>
            <person name="Huang Y."/>
            <person name="Kopp O.R."/>
            <person name="Labarre L."/>
            <person name="Lapidus A."/>
            <person name="Lavire C."/>
            <person name="Marechal J."/>
            <person name="Martinez M."/>
            <person name="Mastronunzio J.E."/>
            <person name="Mullin B.C."/>
            <person name="Niemann J."/>
            <person name="Pujic P."/>
            <person name="Rawnsley T."/>
            <person name="Rouy Z."/>
            <person name="Schenowitz C."/>
            <person name="Sellstedt A."/>
            <person name="Tavares F."/>
            <person name="Tomkins J.P."/>
            <person name="Vallenet D."/>
            <person name="Valverde C."/>
            <person name="Wall L.G."/>
            <person name="Wang Y."/>
            <person name="Medigue C."/>
            <person name="Benson D.R."/>
        </authorList>
    </citation>
    <scope>NUCLEOTIDE SEQUENCE [LARGE SCALE GENOMIC DNA]</scope>
    <source>
        <strain evidence="2">DSM 45986 / CECT 9034 / ACN14a</strain>
    </source>
</reference>
<proteinExistence type="predicted"/>
<dbReference type="HOGENOM" id="CLU_3420978_0_0_11"/>
<keyword evidence="2" id="KW-1185">Reference proteome</keyword>
<dbReference type="AlphaFoldDB" id="Q0RJU8"/>
<dbReference type="KEGG" id="fal:FRAAL3569"/>